<evidence type="ECO:0000313" key="2">
    <source>
        <dbReference type="EMBL" id="QPP19694.1"/>
    </source>
</evidence>
<dbReference type="InterPro" id="IPR036249">
    <property type="entry name" value="Thioredoxin-like_sf"/>
</dbReference>
<dbReference type="KEGG" id="vg:63911417"/>
<protein>
    <submittedName>
        <fullName evidence="2">NrdH-like glutaredoxin</fullName>
    </submittedName>
</protein>
<dbReference type="Gene3D" id="3.40.30.10">
    <property type="entry name" value="Glutaredoxin"/>
    <property type="match status" value="1"/>
</dbReference>
<accession>A0A7T1TTJ6</accession>
<reference evidence="2 3" key="1">
    <citation type="submission" date="2020-12" db="EMBL/GenBank/DDBJ databases">
        <authorList>
            <person name="Amarh E.D."/>
            <person name="Dedrick R.M."/>
            <person name="Garlena R.A."/>
            <person name="Russell D.A."/>
            <person name="Jacobs-Sera D."/>
            <person name="Hatfull G.F."/>
        </authorList>
    </citation>
    <scope>NUCLEOTIDE SEQUENCE [LARGE SCALE GENOMIC DNA]</scope>
</reference>
<evidence type="ECO:0000313" key="3">
    <source>
        <dbReference type="Proteomes" id="UP000594984"/>
    </source>
</evidence>
<name>A0A7T1TTJ6_9CAUD</name>
<dbReference type="RefSeq" id="YP_010050683.1">
    <property type="nucleotide sequence ID" value="NC_054432.1"/>
</dbReference>
<feature type="domain" description="Glutaredoxin" evidence="1">
    <location>
        <begin position="6"/>
        <end position="60"/>
    </location>
</feature>
<dbReference type="Proteomes" id="UP000594984">
    <property type="component" value="Segment"/>
</dbReference>
<keyword evidence="3" id="KW-1185">Reference proteome</keyword>
<dbReference type="GeneID" id="63911417"/>
<dbReference type="CDD" id="cd02976">
    <property type="entry name" value="NrdH"/>
    <property type="match status" value="1"/>
</dbReference>
<dbReference type="SUPFAM" id="SSF52833">
    <property type="entry name" value="Thioredoxin-like"/>
    <property type="match status" value="1"/>
</dbReference>
<dbReference type="InterPro" id="IPR002109">
    <property type="entry name" value="Glutaredoxin"/>
</dbReference>
<organism evidence="2 3">
    <name type="scientific">Mycobacterium phage phiT46-1</name>
    <dbReference type="NCBI Taxonomy" id="2775045"/>
    <lineage>
        <taxon>Viruses</taxon>
        <taxon>Duplodnaviria</taxon>
        <taxon>Heunggongvirae</taxon>
        <taxon>Uroviricota</taxon>
        <taxon>Caudoviricetes</taxon>
        <taxon>Mycoabscvirus</taxon>
        <taxon>Mycoabscvirus phiT46-1</taxon>
    </lineage>
</organism>
<proteinExistence type="predicted"/>
<gene>
    <name evidence="2" type="primary">60</name>
    <name evidence="2" type="ORF">PHIT46-1_60</name>
</gene>
<dbReference type="EMBL" id="MW353181">
    <property type="protein sequence ID" value="QPP19694.1"/>
    <property type="molecule type" value="Genomic_DNA"/>
</dbReference>
<dbReference type="PROSITE" id="PS51354">
    <property type="entry name" value="GLUTAREDOXIN_2"/>
    <property type="match status" value="1"/>
</dbReference>
<evidence type="ECO:0000259" key="1">
    <source>
        <dbReference type="Pfam" id="PF00462"/>
    </source>
</evidence>
<sequence>MPELTVTVYTAGPSCQPCRMTLRHLDRLGIAYTTIPIDSDDAIREAAIELGMRTAPIVCVATPAGEDHWDGYRPDKLDALTERAA</sequence>
<dbReference type="Pfam" id="PF00462">
    <property type="entry name" value="Glutaredoxin"/>
    <property type="match status" value="1"/>
</dbReference>